<evidence type="ECO:0000256" key="11">
    <source>
        <dbReference type="ARBA" id="ARBA00035134"/>
    </source>
</evidence>
<keyword evidence="10" id="KW-0687">Ribonucleoprotein</keyword>
<dbReference type="PANTHER" id="PTHR16276">
    <property type="entry name" value="PENTATRICOPEPTIDE REPEAT DOMAIN-CONTAINING PROTEIN 3"/>
    <property type="match status" value="1"/>
</dbReference>
<dbReference type="GO" id="GO:0032543">
    <property type="term" value="P:mitochondrial translation"/>
    <property type="evidence" value="ECO:0007669"/>
    <property type="project" value="InterPro"/>
</dbReference>
<comment type="similarity">
    <text evidence="2">Belongs to the mitochondrion-specific ribosomal protein mS39 family.</text>
</comment>
<dbReference type="InterPro" id="IPR055063">
    <property type="entry name" value="Rib_mS39_PPR"/>
</dbReference>
<keyword evidence="3" id="KW-0699">rRNA-binding</keyword>
<accession>A0A0K0E6L7</accession>
<dbReference type="InterPro" id="IPR002885">
    <property type="entry name" value="PPR_rpt"/>
</dbReference>
<dbReference type="GO" id="GO:0005739">
    <property type="term" value="C:mitochondrion"/>
    <property type="evidence" value="ECO:0007669"/>
    <property type="project" value="UniProtKB-SubCell"/>
</dbReference>
<dbReference type="PROSITE" id="PS51375">
    <property type="entry name" value="PPR"/>
    <property type="match status" value="1"/>
</dbReference>
<keyword evidence="4" id="KW-0677">Repeat</keyword>
<evidence type="ECO:0000256" key="4">
    <source>
        <dbReference type="ARBA" id="ARBA00022737"/>
    </source>
</evidence>
<evidence type="ECO:0000256" key="7">
    <source>
        <dbReference type="ARBA" id="ARBA00022946"/>
    </source>
</evidence>
<keyword evidence="13" id="KW-1185">Reference proteome</keyword>
<feature type="repeat" description="PPR" evidence="12">
    <location>
        <begin position="207"/>
        <end position="244"/>
    </location>
</feature>
<evidence type="ECO:0000256" key="10">
    <source>
        <dbReference type="ARBA" id="ARBA00023274"/>
    </source>
</evidence>
<dbReference type="InterPro" id="IPR011990">
    <property type="entry name" value="TPR-like_helical_dom_sf"/>
</dbReference>
<evidence type="ECO:0000256" key="3">
    <source>
        <dbReference type="ARBA" id="ARBA00022730"/>
    </source>
</evidence>
<dbReference type="InterPro" id="IPR037387">
    <property type="entry name" value="PTCD3"/>
</dbReference>
<evidence type="ECO:0000256" key="6">
    <source>
        <dbReference type="ARBA" id="ARBA00022884"/>
    </source>
</evidence>
<evidence type="ECO:0000256" key="9">
    <source>
        <dbReference type="ARBA" id="ARBA00023128"/>
    </source>
</evidence>
<evidence type="ECO:0000256" key="12">
    <source>
        <dbReference type="PROSITE-ProRule" id="PRU00708"/>
    </source>
</evidence>
<keyword evidence="9" id="KW-0496">Mitochondrion</keyword>
<comment type="subcellular location">
    <subcellularLocation>
        <location evidence="1">Mitochondrion</location>
    </subcellularLocation>
</comment>
<dbReference type="Proteomes" id="UP000035681">
    <property type="component" value="Unplaced"/>
</dbReference>
<evidence type="ECO:0000256" key="8">
    <source>
        <dbReference type="ARBA" id="ARBA00022980"/>
    </source>
</evidence>
<dbReference type="Gene3D" id="1.25.40.10">
    <property type="entry name" value="Tetratricopeptide repeat domain"/>
    <property type="match status" value="1"/>
</dbReference>
<dbReference type="AlphaFoldDB" id="A0A0K0E6L7"/>
<dbReference type="PANTHER" id="PTHR16276:SF1">
    <property type="entry name" value="SMALL RIBOSOMAL SUBUNIT PROTEIN MS39"/>
    <property type="match status" value="1"/>
</dbReference>
<protein>
    <recommendedName>
        <fullName evidence="11">Small ribosomal subunit protein mS39</fullName>
    </recommendedName>
</protein>
<keyword evidence="6" id="KW-0694">RNA-binding</keyword>
<keyword evidence="5" id="KW-0810">Translation regulation</keyword>
<dbReference type="GO" id="GO:1990904">
    <property type="term" value="C:ribonucleoprotein complex"/>
    <property type="evidence" value="ECO:0007669"/>
    <property type="project" value="UniProtKB-KW"/>
</dbReference>
<sequence>MLRRFLIQTSRFTSSSTAPKISIPYAIKRTPTELLEALNSTVGTDVTAPHFGFIDDPLTIPSIDRDKMRYFHTRELGKRAARQLAAEWSTLFMYDIDEPRLPVFRPKQPRSARGFEATEEELIDMINEREVTAAVECFDKMRSNGTVISDKVQMDLFKLVVYYNQCDIPTHEIEEFHSLRNTNTNIEAGPWFENGLGELLFETTEKTPETYSIMIAGLCKYPSEYSLEKARRLYGEMLNKKMVPTVEVFNSLISVSEPNKSLEYLKKMNELKVQPNVETLNNYIEKTTKKMKYEERLVFIQKAIYEFKLAGVEANLSTYTSILYSLTPTYESKKPENCTVLISVLDQIVRKLEDASEIKIKHPYDADFFTTAMSIAVDNNNADLVERIEGLYSSKKNTVKLTNFAVEGEYYKKYLFYNVLRLPLDELEVLYKKLVPRVCDVHSDLLDIIVNRLASSTPKWSFVKRLISDYIASSHIVFNPPCYRVQTLFNIVNTDKLSPQEFVEFKELLSNCMNIWKNISELNEQNKFKNMSSANSKFFNETKRMFSKYLEE</sequence>
<name>A0A0K0E6L7_STRER</name>
<dbReference type="GO" id="GO:0019843">
    <property type="term" value="F:rRNA binding"/>
    <property type="evidence" value="ECO:0007669"/>
    <property type="project" value="UniProtKB-KW"/>
</dbReference>
<evidence type="ECO:0000256" key="5">
    <source>
        <dbReference type="ARBA" id="ARBA00022845"/>
    </source>
</evidence>
<dbReference type="GO" id="GO:0006417">
    <property type="term" value="P:regulation of translation"/>
    <property type="evidence" value="ECO:0007669"/>
    <property type="project" value="UniProtKB-KW"/>
</dbReference>
<dbReference type="WBParaSite" id="TCONS_00007170.p1">
    <property type="protein sequence ID" value="TCONS_00007170.p1"/>
    <property type="gene ID" value="XLOC_005228"/>
</dbReference>
<keyword evidence="7" id="KW-0809">Transit peptide</keyword>
<dbReference type="GO" id="GO:0043024">
    <property type="term" value="F:ribosomal small subunit binding"/>
    <property type="evidence" value="ECO:0007669"/>
    <property type="project" value="InterPro"/>
</dbReference>
<dbReference type="GO" id="GO:0005840">
    <property type="term" value="C:ribosome"/>
    <property type="evidence" value="ECO:0007669"/>
    <property type="project" value="UniProtKB-KW"/>
</dbReference>
<evidence type="ECO:0000313" key="14">
    <source>
        <dbReference type="WBParaSite" id="SSTP_0000514600.1"/>
    </source>
</evidence>
<dbReference type="STRING" id="6248.A0A0K0E6L7"/>
<reference evidence="14" key="1">
    <citation type="submission" date="2015-08" db="UniProtKB">
        <authorList>
            <consortium name="WormBaseParasite"/>
        </authorList>
    </citation>
    <scope>IDENTIFICATION</scope>
</reference>
<evidence type="ECO:0000256" key="2">
    <source>
        <dbReference type="ARBA" id="ARBA00008551"/>
    </source>
</evidence>
<organism evidence="14">
    <name type="scientific">Strongyloides stercoralis</name>
    <name type="common">Threadworm</name>
    <dbReference type="NCBI Taxonomy" id="6248"/>
    <lineage>
        <taxon>Eukaryota</taxon>
        <taxon>Metazoa</taxon>
        <taxon>Ecdysozoa</taxon>
        <taxon>Nematoda</taxon>
        <taxon>Chromadorea</taxon>
        <taxon>Rhabditida</taxon>
        <taxon>Tylenchina</taxon>
        <taxon>Panagrolaimomorpha</taxon>
        <taxon>Strongyloidoidea</taxon>
        <taxon>Strongyloididae</taxon>
        <taxon>Strongyloides</taxon>
    </lineage>
</organism>
<dbReference type="Pfam" id="PF22330">
    <property type="entry name" value="Rib_mS39_PPR"/>
    <property type="match status" value="1"/>
</dbReference>
<evidence type="ECO:0000256" key="1">
    <source>
        <dbReference type="ARBA" id="ARBA00004173"/>
    </source>
</evidence>
<keyword evidence="8" id="KW-0689">Ribosomal protein</keyword>
<dbReference type="WBParaSite" id="SSTP_0000514600.1">
    <property type="protein sequence ID" value="SSTP_0000514600.1"/>
    <property type="gene ID" value="SSTP_0000514600"/>
</dbReference>
<proteinExistence type="inferred from homology"/>
<evidence type="ECO:0000313" key="13">
    <source>
        <dbReference type="Proteomes" id="UP000035681"/>
    </source>
</evidence>